<evidence type="ECO:0000256" key="2">
    <source>
        <dbReference type="ARBA" id="ARBA00022643"/>
    </source>
</evidence>
<keyword evidence="4" id="KW-0503">Monooxygenase</keyword>
<accession>A0A7R6PYZ0</accession>
<dbReference type="AlphaFoldDB" id="A0A7R6PYZ0"/>
<organism evidence="4 5">
    <name type="scientific">Thermotomaculum hydrothermale</name>
    <dbReference type="NCBI Taxonomy" id="981385"/>
    <lineage>
        <taxon>Bacteria</taxon>
        <taxon>Pseudomonadati</taxon>
        <taxon>Acidobacteriota</taxon>
        <taxon>Holophagae</taxon>
        <taxon>Thermotomaculales</taxon>
        <taxon>Thermotomaculaceae</taxon>
        <taxon>Thermotomaculum</taxon>
    </lineage>
</organism>
<protein>
    <submittedName>
        <fullName evidence="4">Nitronate monooxygenase</fullName>
        <ecNumber evidence="4">1.13.12.16</ecNumber>
    </submittedName>
</protein>
<dbReference type="GO" id="GO:0018580">
    <property type="term" value="F:nitronate monooxygenase activity"/>
    <property type="evidence" value="ECO:0007669"/>
    <property type="project" value="UniProtKB-EC"/>
</dbReference>
<dbReference type="KEGG" id="thyd:TTHT_0658"/>
<evidence type="ECO:0000313" key="4">
    <source>
        <dbReference type="EMBL" id="BBB32233.1"/>
    </source>
</evidence>
<sequence>MFKTKVTETLGIKYPIIQGGMMWLSKAELASAVSNAGGLGIITALSFDKPEKLADEIDKCKSLTDKPFGVNITFLPTLRPVNYDAYIDVIIEKGIKIMETAGRNPEPYMKKLKDAGIKVIHKCTSIRHAKKAEAIGCDFVSIDGFECAGHPGEDDVTSLILIPRAADELNIPVIASGGFGDARGFLAALALGAEGVNMGTRFVATKEAPAHENIKKKLVEAKETDTILVERSLKNTLRALKNKHALKIKEMEEKGATLEELAPLLSGLRGLKALQTGELDDALFACGQVVGLINDIPTVKELIEGIISEAEKILKEKMCKFI</sequence>
<dbReference type="SUPFAM" id="SSF51412">
    <property type="entry name" value="Inosine monophosphate dehydrogenase (IMPDH)"/>
    <property type="match status" value="1"/>
</dbReference>
<name>A0A7R6PYZ0_9BACT</name>
<keyword evidence="1" id="KW-0285">Flavoprotein</keyword>
<dbReference type="InterPro" id="IPR013785">
    <property type="entry name" value="Aldolase_TIM"/>
</dbReference>
<dbReference type="PANTHER" id="PTHR32332:SF20">
    <property type="entry name" value="2-NITROPROPANE DIOXYGENASE-LIKE PROTEIN"/>
    <property type="match status" value="1"/>
</dbReference>
<evidence type="ECO:0000256" key="1">
    <source>
        <dbReference type="ARBA" id="ARBA00022630"/>
    </source>
</evidence>
<dbReference type="RefSeq" id="WP_201328576.1">
    <property type="nucleotide sequence ID" value="NZ_AP017470.1"/>
</dbReference>
<dbReference type="InterPro" id="IPR004136">
    <property type="entry name" value="NMO"/>
</dbReference>
<proteinExistence type="predicted"/>
<keyword evidence="5" id="KW-1185">Reference proteome</keyword>
<dbReference type="PANTHER" id="PTHR32332">
    <property type="entry name" value="2-NITROPROPANE DIOXYGENASE"/>
    <property type="match status" value="1"/>
</dbReference>
<dbReference type="Proteomes" id="UP000595564">
    <property type="component" value="Chromosome"/>
</dbReference>
<dbReference type="EMBL" id="AP017470">
    <property type="protein sequence ID" value="BBB32233.1"/>
    <property type="molecule type" value="Genomic_DNA"/>
</dbReference>
<gene>
    <name evidence="4" type="ORF">TTHT_0658</name>
</gene>
<dbReference type="EC" id="1.13.12.16" evidence="4"/>
<dbReference type="CDD" id="cd04730">
    <property type="entry name" value="NPD_like"/>
    <property type="match status" value="1"/>
</dbReference>
<evidence type="ECO:0000313" key="5">
    <source>
        <dbReference type="Proteomes" id="UP000595564"/>
    </source>
</evidence>
<keyword evidence="3 4" id="KW-0560">Oxidoreductase</keyword>
<dbReference type="Gene3D" id="3.20.20.70">
    <property type="entry name" value="Aldolase class I"/>
    <property type="match status" value="1"/>
</dbReference>
<keyword evidence="2" id="KW-0288">FMN</keyword>
<evidence type="ECO:0000256" key="3">
    <source>
        <dbReference type="ARBA" id="ARBA00023002"/>
    </source>
</evidence>
<reference evidence="4 5" key="1">
    <citation type="journal article" date="2012" name="Extremophiles">
        <title>Thermotomaculum hydrothermale gen. nov., sp. nov., a novel heterotrophic thermophile within the phylum Acidobacteria from a deep-sea hydrothermal vent chimney in the Southern Okinawa Trough.</title>
        <authorList>
            <person name="Izumi H."/>
            <person name="Nunoura T."/>
            <person name="Miyazaki M."/>
            <person name="Mino S."/>
            <person name="Toki T."/>
            <person name="Takai K."/>
            <person name="Sako Y."/>
            <person name="Sawabe T."/>
            <person name="Nakagawa S."/>
        </authorList>
    </citation>
    <scope>NUCLEOTIDE SEQUENCE [LARGE SCALE GENOMIC DNA]</scope>
    <source>
        <strain evidence="4 5">AC55</strain>
    </source>
</reference>
<dbReference type="Pfam" id="PF03060">
    <property type="entry name" value="NMO"/>
    <property type="match status" value="2"/>
</dbReference>
<dbReference type="SMART" id="SM01240">
    <property type="entry name" value="IMPDH"/>
    <property type="match status" value="1"/>
</dbReference>